<dbReference type="Proteomes" id="UP000249522">
    <property type="component" value="Unassembled WGS sequence"/>
</dbReference>
<reference evidence="1 2" key="1">
    <citation type="submission" date="2018-06" db="EMBL/GenBank/DDBJ databases">
        <title>Paenibacillus imtechensis sp. nov.</title>
        <authorList>
            <person name="Pinnaka A.K."/>
            <person name="Singh H."/>
            <person name="Kaur M."/>
        </authorList>
    </citation>
    <scope>NUCLEOTIDE SEQUENCE [LARGE SCALE GENOMIC DNA]</scope>
    <source>
        <strain evidence="1 2">SMB1</strain>
    </source>
</reference>
<dbReference type="EMBL" id="QKRB01000038">
    <property type="protein sequence ID" value="PZD96454.1"/>
    <property type="molecule type" value="Genomic_DNA"/>
</dbReference>
<sequence>MELILKAVEQAAGRLVIDACRHPARVNTIEGRCSEGVEQQGNNPEKKEKKALAFNVVSNKEHKGFGAGTINLNDMSSVIIDGDQAYIDIGAMHAKSKVERGIKFSPNKEDVPNGRTCWIVWVAVDRGENGQYYAGATACEMLIDTEARRGWKILADHVNKMDYALKRRYILEGLSDTERTALRNLLISHNEQWWANSPDNLKELLA</sequence>
<comment type="caution">
    <text evidence="1">The sequence shown here is derived from an EMBL/GenBank/DDBJ whole genome shotgun (WGS) entry which is preliminary data.</text>
</comment>
<dbReference type="AlphaFoldDB" id="A0A2W1LPK0"/>
<keyword evidence="2" id="KW-1185">Reference proteome</keyword>
<accession>A0A2W1LPK0</accession>
<dbReference type="Pfam" id="PF08741">
    <property type="entry name" value="YwhD"/>
    <property type="match status" value="1"/>
</dbReference>
<gene>
    <name evidence="1" type="ORF">DNH61_08080</name>
</gene>
<evidence type="ECO:0000313" key="2">
    <source>
        <dbReference type="Proteomes" id="UP000249522"/>
    </source>
</evidence>
<proteinExistence type="predicted"/>
<evidence type="ECO:0008006" key="3">
    <source>
        <dbReference type="Google" id="ProtNLM"/>
    </source>
</evidence>
<name>A0A2W1LPK0_9BACL</name>
<dbReference type="OrthoDB" id="2374547at2"/>
<protein>
    <recommendedName>
        <fullName evidence="3">YwhD family protein</fullName>
    </recommendedName>
</protein>
<evidence type="ECO:0000313" key="1">
    <source>
        <dbReference type="EMBL" id="PZD96454.1"/>
    </source>
</evidence>
<dbReference type="InterPro" id="IPR014852">
    <property type="entry name" value="YwhD"/>
</dbReference>
<organism evidence="1 2">
    <name type="scientific">Paenibacillus sambharensis</name>
    <dbReference type="NCBI Taxonomy" id="1803190"/>
    <lineage>
        <taxon>Bacteria</taxon>
        <taxon>Bacillati</taxon>
        <taxon>Bacillota</taxon>
        <taxon>Bacilli</taxon>
        <taxon>Bacillales</taxon>
        <taxon>Paenibacillaceae</taxon>
        <taxon>Paenibacillus</taxon>
    </lineage>
</organism>